<name>A0AAD5E1N2_9CHLO</name>
<evidence type="ECO:0000313" key="13">
    <source>
        <dbReference type="EMBL" id="KAI7846495.1"/>
    </source>
</evidence>
<comment type="cofactor">
    <cofactor evidence="1">
        <name>heme b</name>
        <dbReference type="ChEBI" id="CHEBI:60344"/>
    </cofactor>
</comment>
<keyword evidence="8 11" id="KW-1133">Transmembrane helix</keyword>
<dbReference type="Proteomes" id="UP001205105">
    <property type="component" value="Unassembled WGS sequence"/>
</dbReference>
<keyword evidence="14" id="KW-1185">Reference proteome</keyword>
<sequence>MSSSAGAPVLDRPIQTLSITLCVAIALAMLPAAYEGQLFAWHPLLLVLGFLGFMTEGIMAAVRFRPNEGLSRVQQNLKGKLHFTSLHGKVGLCTFLLALAAPLLGAASFRRLGIIQRFPEPWQPRIKWLHRLISVYAHVLAVVTMLLALPHPAVGVVALSGCMLYTLRGRIGMKTVLPSAGGSAAALSGPKHQ</sequence>
<dbReference type="EMBL" id="JADXDR010000001">
    <property type="protein sequence ID" value="KAI7846495.1"/>
    <property type="molecule type" value="Genomic_DNA"/>
</dbReference>
<dbReference type="GO" id="GO:0046872">
    <property type="term" value="F:metal ion binding"/>
    <property type="evidence" value="ECO:0007669"/>
    <property type="project" value="UniProtKB-KW"/>
</dbReference>
<feature type="transmembrane region" description="Helical" evidence="11">
    <location>
        <begin position="128"/>
        <end position="147"/>
    </location>
</feature>
<dbReference type="AlphaFoldDB" id="A0AAD5E1N2"/>
<evidence type="ECO:0000256" key="2">
    <source>
        <dbReference type="ARBA" id="ARBA00004141"/>
    </source>
</evidence>
<keyword evidence="6" id="KW-0479">Metal-binding</keyword>
<feature type="transmembrane region" description="Helical" evidence="11">
    <location>
        <begin position="12"/>
        <end position="32"/>
    </location>
</feature>
<evidence type="ECO:0000256" key="8">
    <source>
        <dbReference type="ARBA" id="ARBA00022989"/>
    </source>
</evidence>
<evidence type="ECO:0000256" key="6">
    <source>
        <dbReference type="ARBA" id="ARBA00022723"/>
    </source>
</evidence>
<evidence type="ECO:0000313" key="14">
    <source>
        <dbReference type="Proteomes" id="UP001205105"/>
    </source>
</evidence>
<feature type="transmembrane region" description="Helical" evidence="11">
    <location>
        <begin position="44"/>
        <end position="66"/>
    </location>
</feature>
<evidence type="ECO:0000256" key="5">
    <source>
        <dbReference type="ARBA" id="ARBA00022692"/>
    </source>
</evidence>
<comment type="caution">
    <text evidence="13">The sequence shown here is derived from an EMBL/GenBank/DDBJ whole genome shotgun (WGS) entry which is preliminary data.</text>
</comment>
<feature type="transmembrane region" description="Helical" evidence="11">
    <location>
        <begin position="86"/>
        <end position="107"/>
    </location>
</feature>
<keyword evidence="9" id="KW-0408">Iron</keyword>
<reference evidence="13" key="1">
    <citation type="submission" date="2020-11" db="EMBL/GenBank/DDBJ databases">
        <title>Chlorella ohadii genome sequencing and assembly.</title>
        <authorList>
            <person name="Murik O."/>
            <person name="Treves H."/>
            <person name="Kedem I."/>
            <person name="Shotland Y."/>
            <person name="Kaplan A."/>
        </authorList>
    </citation>
    <scope>NUCLEOTIDE SEQUENCE</scope>
    <source>
        <strain evidence="13">1</strain>
    </source>
</reference>
<dbReference type="PANTHER" id="PTHR15422">
    <property type="entry name" value="OS05G0565100 PROTEIN"/>
    <property type="match status" value="1"/>
</dbReference>
<keyword evidence="4" id="KW-0349">Heme</keyword>
<keyword evidence="10 11" id="KW-0472">Membrane</keyword>
<keyword evidence="3" id="KW-0813">Transport</keyword>
<evidence type="ECO:0000256" key="10">
    <source>
        <dbReference type="ARBA" id="ARBA00023136"/>
    </source>
</evidence>
<dbReference type="PANTHER" id="PTHR15422:SF45">
    <property type="entry name" value="CYTOCHROME B561 DOMAIN-CONTAINING PROTEIN"/>
    <property type="match status" value="1"/>
</dbReference>
<evidence type="ECO:0000256" key="3">
    <source>
        <dbReference type="ARBA" id="ARBA00022448"/>
    </source>
</evidence>
<evidence type="ECO:0000259" key="12">
    <source>
        <dbReference type="SMART" id="SM00665"/>
    </source>
</evidence>
<evidence type="ECO:0000256" key="4">
    <source>
        <dbReference type="ARBA" id="ARBA00022617"/>
    </source>
</evidence>
<accession>A0AAD5E1N2</accession>
<evidence type="ECO:0000256" key="9">
    <source>
        <dbReference type="ARBA" id="ARBA00023004"/>
    </source>
</evidence>
<organism evidence="13 14">
    <name type="scientific">Chlorella ohadii</name>
    <dbReference type="NCBI Taxonomy" id="2649997"/>
    <lineage>
        <taxon>Eukaryota</taxon>
        <taxon>Viridiplantae</taxon>
        <taxon>Chlorophyta</taxon>
        <taxon>core chlorophytes</taxon>
        <taxon>Trebouxiophyceae</taxon>
        <taxon>Chlorellales</taxon>
        <taxon>Chlorellaceae</taxon>
        <taxon>Chlorella clade</taxon>
        <taxon>Chlorella</taxon>
    </lineage>
</organism>
<feature type="domain" description="Cytochrome b561" evidence="12">
    <location>
        <begin position="41"/>
        <end position="149"/>
    </location>
</feature>
<dbReference type="GO" id="GO:0016020">
    <property type="term" value="C:membrane"/>
    <property type="evidence" value="ECO:0007669"/>
    <property type="project" value="UniProtKB-SubCell"/>
</dbReference>
<comment type="subcellular location">
    <subcellularLocation>
        <location evidence="2">Membrane</location>
        <topology evidence="2">Multi-pass membrane protein</topology>
    </subcellularLocation>
</comment>
<dbReference type="GO" id="GO:0140575">
    <property type="term" value="F:transmembrane monodehydroascorbate reductase activity"/>
    <property type="evidence" value="ECO:0007669"/>
    <property type="project" value="InterPro"/>
</dbReference>
<keyword evidence="5 11" id="KW-0812">Transmembrane</keyword>
<dbReference type="Gene3D" id="1.20.120.1770">
    <property type="match status" value="2"/>
</dbReference>
<gene>
    <name evidence="13" type="ORF">COHA_000030</name>
</gene>
<keyword evidence="7" id="KW-0249">Electron transport</keyword>
<dbReference type="InterPro" id="IPR006593">
    <property type="entry name" value="Cyt_b561/ferric_Rdtase_TM"/>
</dbReference>
<proteinExistence type="predicted"/>
<protein>
    <recommendedName>
        <fullName evidence="12">Cytochrome b561 domain-containing protein</fullName>
    </recommendedName>
</protein>
<dbReference type="InterPro" id="IPR045150">
    <property type="entry name" value="CYB561D1/2"/>
</dbReference>
<evidence type="ECO:0000256" key="1">
    <source>
        <dbReference type="ARBA" id="ARBA00001970"/>
    </source>
</evidence>
<evidence type="ECO:0000256" key="11">
    <source>
        <dbReference type="SAM" id="Phobius"/>
    </source>
</evidence>
<dbReference type="Pfam" id="PF03188">
    <property type="entry name" value="Cytochrom_B561"/>
    <property type="match status" value="1"/>
</dbReference>
<dbReference type="SMART" id="SM00665">
    <property type="entry name" value="B561"/>
    <property type="match status" value="1"/>
</dbReference>
<evidence type="ECO:0000256" key="7">
    <source>
        <dbReference type="ARBA" id="ARBA00022982"/>
    </source>
</evidence>